<dbReference type="InterPro" id="IPR054293">
    <property type="entry name" value="DUF7029"/>
</dbReference>
<reference evidence="2" key="1">
    <citation type="submission" date="2023-03" db="EMBL/GenBank/DDBJ databases">
        <title>Massive genome expansion in bonnet fungi (Mycena s.s.) driven by repeated elements and novel gene families across ecological guilds.</title>
        <authorList>
            <consortium name="Lawrence Berkeley National Laboratory"/>
            <person name="Harder C.B."/>
            <person name="Miyauchi S."/>
            <person name="Viragh M."/>
            <person name="Kuo A."/>
            <person name="Thoen E."/>
            <person name="Andreopoulos B."/>
            <person name="Lu D."/>
            <person name="Skrede I."/>
            <person name="Drula E."/>
            <person name="Henrissat B."/>
            <person name="Morin E."/>
            <person name="Kohler A."/>
            <person name="Barry K."/>
            <person name="LaButti K."/>
            <person name="Morin E."/>
            <person name="Salamov A."/>
            <person name="Lipzen A."/>
            <person name="Mereny Z."/>
            <person name="Hegedus B."/>
            <person name="Baldrian P."/>
            <person name="Stursova M."/>
            <person name="Weitz H."/>
            <person name="Taylor A."/>
            <person name="Grigoriev I.V."/>
            <person name="Nagy L.G."/>
            <person name="Martin F."/>
            <person name="Kauserud H."/>
        </authorList>
    </citation>
    <scope>NUCLEOTIDE SEQUENCE</scope>
    <source>
        <strain evidence="2">9144</strain>
    </source>
</reference>
<dbReference type="EMBL" id="JARJCW010000065">
    <property type="protein sequence ID" value="KAJ7199984.1"/>
    <property type="molecule type" value="Genomic_DNA"/>
</dbReference>
<feature type="domain" description="DUF7029" evidence="1">
    <location>
        <begin position="10"/>
        <end position="108"/>
    </location>
</feature>
<evidence type="ECO:0000259" key="1">
    <source>
        <dbReference type="Pfam" id="PF22974"/>
    </source>
</evidence>
<dbReference type="AlphaFoldDB" id="A0AAD6Y716"/>
<dbReference type="Proteomes" id="UP001219525">
    <property type="component" value="Unassembled WGS sequence"/>
</dbReference>
<proteinExistence type="predicted"/>
<organism evidence="2 3">
    <name type="scientific">Mycena pura</name>
    <dbReference type="NCBI Taxonomy" id="153505"/>
    <lineage>
        <taxon>Eukaryota</taxon>
        <taxon>Fungi</taxon>
        <taxon>Dikarya</taxon>
        <taxon>Basidiomycota</taxon>
        <taxon>Agaricomycotina</taxon>
        <taxon>Agaricomycetes</taxon>
        <taxon>Agaricomycetidae</taxon>
        <taxon>Agaricales</taxon>
        <taxon>Marasmiineae</taxon>
        <taxon>Mycenaceae</taxon>
        <taxon>Mycena</taxon>
    </lineage>
</organism>
<keyword evidence="3" id="KW-1185">Reference proteome</keyword>
<comment type="caution">
    <text evidence="2">The sequence shown here is derived from an EMBL/GenBank/DDBJ whole genome shotgun (WGS) entry which is preliminary data.</text>
</comment>
<feature type="non-terminal residue" evidence="2">
    <location>
        <position position="127"/>
    </location>
</feature>
<sequence length="127" mass="14234">RSFASVHVSGFTHPALILEHSTYVTSTRCDAVLSTITVGFQTRASWKIAIDAWKRHRKFLIIAFADSCGLGLQSGERSVHLVHNITSVWSQMEIICQMSELSLTESIHPDREVTIDADTFDVHDPRP</sequence>
<evidence type="ECO:0000313" key="2">
    <source>
        <dbReference type="EMBL" id="KAJ7199984.1"/>
    </source>
</evidence>
<gene>
    <name evidence="2" type="ORF">GGX14DRAFT_316500</name>
</gene>
<feature type="non-terminal residue" evidence="2">
    <location>
        <position position="1"/>
    </location>
</feature>
<accession>A0AAD6Y716</accession>
<evidence type="ECO:0000313" key="3">
    <source>
        <dbReference type="Proteomes" id="UP001219525"/>
    </source>
</evidence>
<dbReference type="Pfam" id="PF22974">
    <property type="entry name" value="DUF7029"/>
    <property type="match status" value="1"/>
</dbReference>
<protein>
    <recommendedName>
        <fullName evidence="1">DUF7029 domain-containing protein</fullName>
    </recommendedName>
</protein>
<name>A0AAD6Y716_9AGAR</name>